<comment type="caution">
    <text evidence="5">The sequence shown here is derived from an EMBL/GenBank/DDBJ whole genome shotgun (WGS) entry which is preliminary data.</text>
</comment>
<dbReference type="EMBL" id="JACHWZ010000032">
    <property type="protein sequence ID" value="MBB3063497.1"/>
    <property type="molecule type" value="Genomic_DNA"/>
</dbReference>
<evidence type="ECO:0000313" key="5">
    <source>
        <dbReference type="EMBL" id="MBB3063497.1"/>
    </source>
</evidence>
<organism evidence="5 6">
    <name type="scientific">Microbulbifer rhizosphaerae</name>
    <dbReference type="NCBI Taxonomy" id="1562603"/>
    <lineage>
        <taxon>Bacteria</taxon>
        <taxon>Pseudomonadati</taxon>
        <taxon>Pseudomonadota</taxon>
        <taxon>Gammaproteobacteria</taxon>
        <taxon>Cellvibrionales</taxon>
        <taxon>Microbulbiferaceae</taxon>
        <taxon>Microbulbifer</taxon>
    </lineage>
</organism>
<reference evidence="5 6" key="1">
    <citation type="submission" date="2020-08" db="EMBL/GenBank/DDBJ databases">
        <title>Genomic Encyclopedia of Type Strains, Phase III (KMG-III): the genomes of soil and plant-associated and newly described type strains.</title>
        <authorList>
            <person name="Whitman W."/>
        </authorList>
    </citation>
    <scope>NUCLEOTIDE SEQUENCE [LARGE SCALE GENOMIC DNA]</scope>
    <source>
        <strain evidence="5 6">CECT 8799</strain>
    </source>
</reference>
<evidence type="ECO:0000313" key="6">
    <source>
        <dbReference type="Proteomes" id="UP000535937"/>
    </source>
</evidence>
<evidence type="ECO:0000256" key="2">
    <source>
        <dbReference type="ARBA" id="ARBA00016013"/>
    </source>
</evidence>
<evidence type="ECO:0000256" key="3">
    <source>
        <dbReference type="ARBA" id="ARBA00022795"/>
    </source>
</evidence>
<protein>
    <recommendedName>
        <fullName evidence="2">Basal-body rod modification protein FlgD</fullName>
    </recommendedName>
</protein>
<sequence>MPVDAVGQVAGTQSLNEQSAVNLDEFLRIFITQLNYQDPLDPVDNREFITQLAEFSNLELSRATQSDISDLLEVNAVSQSLALLGKTVEINGQDGAVIGNVSSIRFSQGAPLLSVVTGNNEIIPDLSPSEIRIIRE</sequence>
<evidence type="ECO:0000256" key="1">
    <source>
        <dbReference type="ARBA" id="ARBA00010577"/>
    </source>
</evidence>
<keyword evidence="5" id="KW-0969">Cilium</keyword>
<comment type="function">
    <text evidence="4">Required for flagellar hook formation. May act as a scaffolding protein.</text>
</comment>
<keyword evidence="3" id="KW-1005">Bacterial flagellum biogenesis</keyword>
<gene>
    <name evidence="5" type="ORF">FHS09_004355</name>
</gene>
<dbReference type="GO" id="GO:0044781">
    <property type="term" value="P:bacterial-type flagellum organization"/>
    <property type="evidence" value="ECO:0007669"/>
    <property type="project" value="UniProtKB-KW"/>
</dbReference>
<evidence type="ECO:0000256" key="4">
    <source>
        <dbReference type="ARBA" id="ARBA00024746"/>
    </source>
</evidence>
<accession>A0A7W4WFZ2</accession>
<dbReference type="RefSeq" id="WP_183463731.1">
    <property type="nucleotide sequence ID" value="NZ_JACHWZ010000032.1"/>
</dbReference>
<dbReference type="Pfam" id="PF03963">
    <property type="entry name" value="FlgD"/>
    <property type="match status" value="1"/>
</dbReference>
<dbReference type="AlphaFoldDB" id="A0A7W4WFZ2"/>
<keyword evidence="5" id="KW-0966">Cell projection</keyword>
<comment type="similarity">
    <text evidence="1">Belongs to the FlgD family.</text>
</comment>
<dbReference type="InterPro" id="IPR005648">
    <property type="entry name" value="FlgD"/>
</dbReference>
<dbReference type="Proteomes" id="UP000535937">
    <property type="component" value="Unassembled WGS sequence"/>
</dbReference>
<keyword evidence="5" id="KW-0282">Flagellum</keyword>
<proteinExistence type="inferred from homology"/>
<keyword evidence="6" id="KW-1185">Reference proteome</keyword>
<name>A0A7W4WFZ2_9GAMM</name>